<accession>A0AA42CRA2</accession>
<evidence type="ECO:0000313" key="2">
    <source>
        <dbReference type="Proteomes" id="UP001165667"/>
    </source>
</evidence>
<dbReference type="EMBL" id="JAMOIM010000045">
    <property type="protein sequence ID" value="MCW6512272.1"/>
    <property type="molecule type" value="Genomic_DNA"/>
</dbReference>
<comment type="caution">
    <text evidence="1">The sequence shown here is derived from an EMBL/GenBank/DDBJ whole genome shotgun (WGS) entry which is preliminary data.</text>
</comment>
<name>A0AA42CRA2_9HYPH</name>
<protein>
    <submittedName>
        <fullName evidence="1">Plasmid mobilization relaxosome protein MobC</fullName>
    </submittedName>
</protein>
<dbReference type="InterPro" id="IPR013321">
    <property type="entry name" value="Arc_rbn_hlx_hlx"/>
</dbReference>
<organism evidence="1 2">
    <name type="scientific">Lichenifustis flavocetrariae</name>
    <dbReference type="NCBI Taxonomy" id="2949735"/>
    <lineage>
        <taxon>Bacteria</taxon>
        <taxon>Pseudomonadati</taxon>
        <taxon>Pseudomonadota</taxon>
        <taxon>Alphaproteobacteria</taxon>
        <taxon>Hyphomicrobiales</taxon>
        <taxon>Lichenihabitantaceae</taxon>
        <taxon>Lichenifustis</taxon>
    </lineage>
</organism>
<dbReference type="Proteomes" id="UP001165667">
    <property type="component" value="Unassembled WGS sequence"/>
</dbReference>
<dbReference type="Gene3D" id="1.10.1220.10">
    <property type="entry name" value="Met repressor-like"/>
    <property type="match status" value="1"/>
</dbReference>
<keyword evidence="2" id="KW-1185">Reference proteome</keyword>
<gene>
    <name evidence="1" type="primary">mobC</name>
    <name evidence="1" type="ORF">M8523_30585</name>
</gene>
<evidence type="ECO:0000313" key="1">
    <source>
        <dbReference type="EMBL" id="MCW6512272.1"/>
    </source>
</evidence>
<dbReference type="Pfam" id="PF21983">
    <property type="entry name" value="NikA-like"/>
    <property type="match status" value="1"/>
</dbReference>
<proteinExistence type="predicted"/>
<dbReference type="AlphaFoldDB" id="A0AA42CRA2"/>
<dbReference type="InterPro" id="IPR053842">
    <property type="entry name" value="NikA-like"/>
</dbReference>
<reference evidence="1" key="1">
    <citation type="submission" date="2022-05" db="EMBL/GenBank/DDBJ databases">
        <authorList>
            <person name="Pankratov T."/>
        </authorList>
    </citation>
    <scope>NUCLEOTIDE SEQUENCE</scope>
    <source>
        <strain evidence="1">BP6-180914</strain>
    </source>
</reference>
<dbReference type="GO" id="GO:0006355">
    <property type="term" value="P:regulation of DNA-templated transcription"/>
    <property type="evidence" value="ECO:0007669"/>
    <property type="project" value="InterPro"/>
</dbReference>
<dbReference type="RefSeq" id="WP_282588648.1">
    <property type="nucleotide sequence ID" value="NZ_JAMOIM010000045.1"/>
</dbReference>
<sequence length="118" mass="12656">MARPRLAPEDRRGHPTGIRLNLAEEAKIDAAASAYGLSRADYLRRRGLNHRLPSTVALAHSEALLATALLRLGVNLNQIAHHMNAGRAAPHAELDALIARINECLDQLYDPGPDGAGA</sequence>